<keyword evidence="6" id="KW-0804">Transcription</keyword>
<dbReference type="GO" id="GO:0016592">
    <property type="term" value="C:mediator complex"/>
    <property type="evidence" value="ECO:0007669"/>
    <property type="project" value="InterPro"/>
</dbReference>
<proteinExistence type="inferred from homology"/>
<dbReference type="EMBL" id="OA568553">
    <property type="protein sequence ID" value="CAD7201645.1"/>
    <property type="molecule type" value="Genomic_DNA"/>
</dbReference>
<comment type="similarity">
    <text evidence="2">Belongs to the Mediator complex subunit 24 family.</text>
</comment>
<gene>
    <name evidence="10" type="ORF">TDIB3V08_LOCUS7840</name>
</gene>
<evidence type="ECO:0000256" key="2">
    <source>
        <dbReference type="ARBA" id="ARBA00007864"/>
    </source>
</evidence>
<sequence length="474" mass="52352">MLEQAVDLAFGVFHLDIEKCTLALLLHVLPQYLHNRLQSEELVEPQASALAKLCAYCVFAALEFQNNSPPGSRKRSRRDKESELRSVLSVFTVLFQDLEGLCPTNKLLRTAPETSDPASLFGAPHPGNSSMSSSSPASHSSPPVTIREPLQSALAELFHMLTVVACVDSYIDLACVDSYIDLACVDSYIELACVDSYIDLACVNSYIDLACVDSYIDLVCVDSYIDLACVNSYIDLACVNSYIDLACVDSYIDLARVDSYIDLARVDLYIDLTCVDSYIDLACVDSYIDLVCVDSYIDLACVDSYIDLACVDSYIGLACVDSYIGLASGRDGEVSQRTHFVCKFLQFLVQCGNDRTRLVLQGMPNTMVPCLLRALPELFSTDLLLRLYDLQTVVGRKATARDLCMLRNMDLKFTSKDTLAPSTFSLIRLFLLARKDTLVGCEAFHPPTKYGLDLHSTGPRALKLGQTQDPFSDR</sequence>
<evidence type="ECO:0000256" key="9">
    <source>
        <dbReference type="SAM" id="MobiDB-lite"/>
    </source>
</evidence>
<evidence type="ECO:0000256" key="6">
    <source>
        <dbReference type="ARBA" id="ARBA00023163"/>
    </source>
</evidence>
<dbReference type="InterPro" id="IPR021429">
    <property type="entry name" value="Mediator_Med24"/>
</dbReference>
<comment type="subcellular location">
    <subcellularLocation>
        <location evidence="1">Nucleus</location>
    </subcellularLocation>
</comment>
<keyword evidence="7" id="KW-0539">Nucleus</keyword>
<dbReference type="PANTHER" id="PTHR12898">
    <property type="entry name" value="MEDIATOR OF RNA POLYMERASE II TRANSCRIPTION SUBUNIT 24"/>
    <property type="match status" value="1"/>
</dbReference>
<dbReference type="AlphaFoldDB" id="A0A7R8VN61"/>
<evidence type="ECO:0000256" key="7">
    <source>
        <dbReference type="ARBA" id="ARBA00023242"/>
    </source>
</evidence>
<evidence type="ECO:0000313" key="10">
    <source>
        <dbReference type="EMBL" id="CAD7201645.1"/>
    </source>
</evidence>
<feature type="region of interest" description="Disordered" evidence="9">
    <location>
        <begin position="113"/>
        <end position="144"/>
    </location>
</feature>
<dbReference type="GO" id="GO:0003712">
    <property type="term" value="F:transcription coregulator activity"/>
    <property type="evidence" value="ECO:0007669"/>
    <property type="project" value="TreeGrafter"/>
</dbReference>
<reference evidence="10" key="1">
    <citation type="submission" date="2020-11" db="EMBL/GenBank/DDBJ databases">
        <authorList>
            <person name="Tran Van P."/>
        </authorList>
    </citation>
    <scope>NUCLEOTIDE SEQUENCE</scope>
</reference>
<dbReference type="Pfam" id="PF11277">
    <property type="entry name" value="Med24_N"/>
    <property type="match status" value="2"/>
</dbReference>
<evidence type="ECO:0000256" key="5">
    <source>
        <dbReference type="ARBA" id="ARBA00023159"/>
    </source>
</evidence>
<name>A0A7R8VN61_TIMDO</name>
<dbReference type="GO" id="GO:0060261">
    <property type="term" value="P:positive regulation of transcription initiation by RNA polymerase II"/>
    <property type="evidence" value="ECO:0007669"/>
    <property type="project" value="TreeGrafter"/>
</dbReference>
<keyword evidence="4" id="KW-0805">Transcription regulation</keyword>
<evidence type="ECO:0000256" key="1">
    <source>
        <dbReference type="ARBA" id="ARBA00004123"/>
    </source>
</evidence>
<keyword evidence="5" id="KW-0010">Activator</keyword>
<evidence type="ECO:0000256" key="8">
    <source>
        <dbReference type="ARBA" id="ARBA00031960"/>
    </source>
</evidence>
<protein>
    <recommendedName>
        <fullName evidence="3">Mediator of RNA polymerase II transcription subunit 24</fullName>
    </recommendedName>
    <alternativeName>
        <fullName evidence="8">Mediator complex subunit 24</fullName>
    </alternativeName>
</protein>
<evidence type="ECO:0000256" key="4">
    <source>
        <dbReference type="ARBA" id="ARBA00023015"/>
    </source>
</evidence>
<evidence type="ECO:0000256" key="3">
    <source>
        <dbReference type="ARBA" id="ARBA00019693"/>
    </source>
</evidence>
<accession>A0A7R8VN61</accession>
<organism evidence="10">
    <name type="scientific">Timema douglasi</name>
    <name type="common">Walking stick</name>
    <dbReference type="NCBI Taxonomy" id="61478"/>
    <lineage>
        <taxon>Eukaryota</taxon>
        <taxon>Metazoa</taxon>
        <taxon>Ecdysozoa</taxon>
        <taxon>Arthropoda</taxon>
        <taxon>Hexapoda</taxon>
        <taxon>Insecta</taxon>
        <taxon>Pterygota</taxon>
        <taxon>Neoptera</taxon>
        <taxon>Polyneoptera</taxon>
        <taxon>Phasmatodea</taxon>
        <taxon>Timematodea</taxon>
        <taxon>Timematoidea</taxon>
        <taxon>Timematidae</taxon>
        <taxon>Timema</taxon>
    </lineage>
</organism>
<dbReference type="PANTHER" id="PTHR12898:SF1">
    <property type="entry name" value="MEDIATOR OF RNA POLYMERASE II TRANSCRIPTION SUBUNIT 24"/>
    <property type="match status" value="1"/>
</dbReference>
<feature type="compositionally biased region" description="Low complexity" evidence="9">
    <location>
        <begin position="124"/>
        <end position="143"/>
    </location>
</feature>